<dbReference type="AlphaFoldDB" id="A0AAD8FZ67"/>
<evidence type="ECO:0000313" key="3">
    <source>
        <dbReference type="Proteomes" id="UP001230051"/>
    </source>
</evidence>
<feature type="compositionally biased region" description="Polar residues" evidence="1">
    <location>
        <begin position="49"/>
        <end position="73"/>
    </location>
</feature>
<evidence type="ECO:0000313" key="2">
    <source>
        <dbReference type="EMBL" id="KAK1162690.1"/>
    </source>
</evidence>
<name>A0AAD8FZ67_ACIOX</name>
<gene>
    <name evidence="2" type="ORF">AOXY_G17598</name>
</gene>
<protein>
    <submittedName>
        <fullName evidence="2">Myb-related transcription factor, partner of profilin-like</fullName>
    </submittedName>
</protein>
<accession>A0AAD8FZ67</accession>
<sequence length="73" mass="7539">MSSTVQTGGELTPHGTHPLEQRLLSLMGHECVGGVDAPDVGFGPEPTLKESSSILPQTPSATKAATNTKKSPQ</sequence>
<feature type="region of interest" description="Disordered" evidence="1">
    <location>
        <begin position="33"/>
        <end position="73"/>
    </location>
</feature>
<reference evidence="2" key="1">
    <citation type="submission" date="2022-02" db="EMBL/GenBank/DDBJ databases">
        <title>Atlantic sturgeon de novo genome assembly.</title>
        <authorList>
            <person name="Stock M."/>
            <person name="Klopp C."/>
            <person name="Guiguen Y."/>
            <person name="Cabau C."/>
            <person name="Parinello H."/>
            <person name="Santidrian Yebra-Pimentel E."/>
            <person name="Kuhl H."/>
            <person name="Dirks R.P."/>
            <person name="Guessner J."/>
            <person name="Wuertz S."/>
            <person name="Du K."/>
            <person name="Schartl M."/>
        </authorList>
    </citation>
    <scope>NUCLEOTIDE SEQUENCE</scope>
    <source>
        <strain evidence="2">STURGEONOMICS-FGT-2020</strain>
        <tissue evidence="2">Whole blood</tissue>
    </source>
</reference>
<proteinExistence type="predicted"/>
<dbReference type="EMBL" id="JAGXEW010000016">
    <property type="protein sequence ID" value="KAK1162690.1"/>
    <property type="molecule type" value="Genomic_DNA"/>
</dbReference>
<dbReference type="Proteomes" id="UP001230051">
    <property type="component" value="Unassembled WGS sequence"/>
</dbReference>
<keyword evidence="3" id="KW-1185">Reference proteome</keyword>
<comment type="caution">
    <text evidence="2">The sequence shown here is derived from an EMBL/GenBank/DDBJ whole genome shotgun (WGS) entry which is preliminary data.</text>
</comment>
<evidence type="ECO:0000256" key="1">
    <source>
        <dbReference type="SAM" id="MobiDB-lite"/>
    </source>
</evidence>
<organism evidence="2 3">
    <name type="scientific">Acipenser oxyrinchus oxyrinchus</name>
    <dbReference type="NCBI Taxonomy" id="40147"/>
    <lineage>
        <taxon>Eukaryota</taxon>
        <taxon>Metazoa</taxon>
        <taxon>Chordata</taxon>
        <taxon>Craniata</taxon>
        <taxon>Vertebrata</taxon>
        <taxon>Euteleostomi</taxon>
        <taxon>Actinopterygii</taxon>
        <taxon>Chondrostei</taxon>
        <taxon>Acipenseriformes</taxon>
        <taxon>Acipenseridae</taxon>
        <taxon>Acipenser</taxon>
    </lineage>
</organism>